<evidence type="ECO:0000313" key="3">
    <source>
        <dbReference type="Proteomes" id="UP000823934"/>
    </source>
</evidence>
<keyword evidence="1" id="KW-1133">Transmembrane helix</keyword>
<dbReference type="AlphaFoldDB" id="A0A9D1Q3V4"/>
<evidence type="ECO:0000313" key="2">
    <source>
        <dbReference type="EMBL" id="HIW06280.1"/>
    </source>
</evidence>
<name>A0A9D1Q3V4_9GAMM</name>
<feature type="transmembrane region" description="Helical" evidence="1">
    <location>
        <begin position="38"/>
        <end position="56"/>
    </location>
</feature>
<accession>A0A9D1Q3V4</accession>
<reference evidence="2" key="1">
    <citation type="journal article" date="2021" name="PeerJ">
        <title>Extensive microbial diversity within the chicken gut microbiome revealed by metagenomics and culture.</title>
        <authorList>
            <person name="Gilroy R."/>
            <person name="Ravi A."/>
            <person name="Getino M."/>
            <person name="Pursley I."/>
            <person name="Horton D.L."/>
            <person name="Alikhan N.F."/>
            <person name="Baker D."/>
            <person name="Gharbi K."/>
            <person name="Hall N."/>
            <person name="Watson M."/>
            <person name="Adriaenssens E.M."/>
            <person name="Foster-Nyarko E."/>
            <person name="Jarju S."/>
            <person name="Secka A."/>
            <person name="Antonio M."/>
            <person name="Oren A."/>
            <person name="Chaudhuri R.R."/>
            <person name="La Ragione R."/>
            <person name="Hildebrand F."/>
            <person name="Pallen M.J."/>
        </authorList>
    </citation>
    <scope>NUCLEOTIDE SEQUENCE</scope>
    <source>
        <strain evidence="2">CHK160-9182</strain>
    </source>
</reference>
<dbReference type="Proteomes" id="UP000823934">
    <property type="component" value="Unassembled WGS sequence"/>
</dbReference>
<dbReference type="EMBL" id="DXHP01000069">
    <property type="protein sequence ID" value="HIW06280.1"/>
    <property type="molecule type" value="Genomic_DNA"/>
</dbReference>
<keyword evidence="1" id="KW-0812">Transmembrane</keyword>
<gene>
    <name evidence="2" type="ORF">H9889_03010</name>
</gene>
<protein>
    <submittedName>
        <fullName evidence="2">Uncharacterized protein</fullName>
    </submittedName>
</protein>
<proteinExistence type="predicted"/>
<keyword evidence="1" id="KW-0472">Membrane</keyword>
<organism evidence="2 3">
    <name type="scientific">Candidatus Ignatzschineria merdigallinarum</name>
    <dbReference type="NCBI Taxonomy" id="2838621"/>
    <lineage>
        <taxon>Bacteria</taxon>
        <taxon>Pseudomonadati</taxon>
        <taxon>Pseudomonadota</taxon>
        <taxon>Gammaproteobacteria</taxon>
        <taxon>Cardiobacteriales</taxon>
        <taxon>Ignatzschineriaceae</taxon>
        <taxon>Ignatzschineria</taxon>
    </lineage>
</organism>
<sequence length="146" mass="15968">MTIFKKLKISLLAVSMISFTQMPMIASAQLNDSESSMVVSSIVMISVAVLPVVASTEITRGTSDSSNGSIAQEEDDFVYLDAKDEAGNPVQLKLPKEVKDRVQINADDKIKLEDGKKGERMLYVNGEAKHLFVKHADANILKQKAL</sequence>
<reference evidence="2" key="2">
    <citation type="submission" date="2021-04" db="EMBL/GenBank/DDBJ databases">
        <authorList>
            <person name="Gilroy R."/>
        </authorList>
    </citation>
    <scope>NUCLEOTIDE SEQUENCE</scope>
    <source>
        <strain evidence="2">CHK160-9182</strain>
    </source>
</reference>
<evidence type="ECO:0000256" key="1">
    <source>
        <dbReference type="SAM" id="Phobius"/>
    </source>
</evidence>
<comment type="caution">
    <text evidence="2">The sequence shown here is derived from an EMBL/GenBank/DDBJ whole genome shotgun (WGS) entry which is preliminary data.</text>
</comment>